<reference evidence="2" key="3">
    <citation type="submission" date="2022-09" db="EMBL/GenBank/DDBJ databases">
        <title>Genomic of Burkholderia gladioli.</title>
        <authorList>
            <person name="Wu H."/>
        </authorList>
    </citation>
    <scope>NUCLEOTIDE SEQUENCE</scope>
    <source>
        <strain evidence="2">ZN-S4</strain>
        <plasmid evidence="2">unnamed2</plasmid>
    </source>
</reference>
<keyword evidence="2" id="KW-0614">Plasmid</keyword>
<dbReference type="Pfam" id="PF04796">
    <property type="entry name" value="RepA_C"/>
    <property type="match status" value="1"/>
</dbReference>
<dbReference type="InterPro" id="IPR006881">
    <property type="entry name" value="RepA_C"/>
</dbReference>
<accession>A0A2A7SAW1</accession>
<reference evidence="1" key="2">
    <citation type="submission" date="2017-09" db="EMBL/GenBank/DDBJ databases">
        <title>FDA dAtabase for Regulatory Grade micrObial Sequences (FDA-ARGOS): Supporting development and validation of Infectious Disease Dx tests.</title>
        <authorList>
            <person name="Minogue T."/>
            <person name="Wolcott M."/>
            <person name="Wasieloski L."/>
            <person name="Aguilar W."/>
            <person name="Moore D."/>
            <person name="Tallon L.J."/>
            <person name="Sadzewicz L."/>
            <person name="Ott S."/>
            <person name="Zhao X."/>
            <person name="Nagaraj S."/>
            <person name="Vavikolanu K."/>
            <person name="Aluvathingal J."/>
            <person name="Nadendla S."/>
            <person name="Sichtig H."/>
        </authorList>
    </citation>
    <scope>NUCLEOTIDE SEQUENCE</scope>
    <source>
        <strain evidence="1">FDAARGOS_390</strain>
    </source>
</reference>
<dbReference type="AlphaFoldDB" id="A0A2A7SAW1"/>
<name>A0A2A7SAW1_BURGA</name>
<dbReference type="Proteomes" id="UP001059745">
    <property type="component" value="Plasmid unnamed2"/>
</dbReference>
<dbReference type="Proteomes" id="UP000220629">
    <property type="component" value="Unassembled WGS sequence"/>
</dbReference>
<organism evidence="1 3">
    <name type="scientific">Burkholderia gladioli</name>
    <name type="common">Pseudomonas marginata</name>
    <name type="synonym">Phytomonas marginata</name>
    <dbReference type="NCBI Taxonomy" id="28095"/>
    <lineage>
        <taxon>Bacteria</taxon>
        <taxon>Pseudomonadati</taxon>
        <taxon>Pseudomonadota</taxon>
        <taxon>Betaproteobacteria</taxon>
        <taxon>Burkholderiales</taxon>
        <taxon>Burkholderiaceae</taxon>
        <taxon>Burkholderia</taxon>
    </lineage>
</organism>
<gene>
    <name evidence="1" type="ORF">CRM94_16130</name>
    <name evidence="2" type="ORF">NYZ96_35755</name>
</gene>
<dbReference type="EMBL" id="CP104217">
    <property type="protein sequence ID" value="UWX75389.1"/>
    <property type="molecule type" value="Genomic_DNA"/>
</dbReference>
<protein>
    <submittedName>
        <fullName evidence="1">RepA replicase</fullName>
    </submittedName>
    <submittedName>
        <fullName evidence="2">Replication protein RepA</fullName>
    </submittedName>
</protein>
<evidence type="ECO:0000313" key="3">
    <source>
        <dbReference type="Proteomes" id="UP000220629"/>
    </source>
</evidence>
<geneLocation type="plasmid" evidence="2 4">
    <name>unnamed2</name>
</geneLocation>
<dbReference type="RefSeq" id="WP_098153243.1">
    <property type="nucleotide sequence ID" value="NZ_CADEWH010000019.1"/>
</dbReference>
<sequence>MPESVKPKTQPRKLSEPKSTAIRPSVASRLFEESLAIEREDAFKAGMAGFMGRALVQATLPYREPDRNLPVWGRASGDMSLIIKPGYYHEQKTNQLESMGYPYGTIPRLLLAWLGTEAVRTKERQLVLGKSLSAFMDALGISSHTGGKNGSITRVREMMKRLFASDMAIVQGGGSAPGADFATRKFSIADETALWWDPQAPDQAGLWQSTVTLSEKFFKEILESPVPIDLRALKALRQSPMAIDLYCWLTYRYFSLRAPTTVPWEALKLQFGSGAAEDKKFRETVRRALLQVLEVYPAANVDPTKAGLHLVPSKTSVPRLIKAA</sequence>
<reference evidence="3" key="1">
    <citation type="submission" date="2017-09" db="EMBL/GenBank/DDBJ databases">
        <title>FDA dAtabase for Regulatory Grade micrObial Sequences (FDA-ARGOS): Supporting development and validation of Infectious Disease Dx tests.</title>
        <authorList>
            <person name="Minogue T."/>
            <person name="Wolcott M."/>
            <person name="Wasieloski L."/>
            <person name="Aguilar W."/>
            <person name="Moore D."/>
            <person name="Tallon L."/>
            <person name="Sadzewicz L."/>
            <person name="Ott S."/>
            <person name="Zhao X."/>
            <person name="Nagaraj S."/>
            <person name="Vavikolanu K."/>
            <person name="Aluvathingal J."/>
            <person name="Nadendla S."/>
            <person name="Sichtig H."/>
        </authorList>
    </citation>
    <scope>NUCLEOTIDE SEQUENCE [LARGE SCALE GENOMIC DNA]</scope>
    <source>
        <strain evidence="3">FDAARGOS_390</strain>
    </source>
</reference>
<proteinExistence type="predicted"/>
<evidence type="ECO:0000313" key="1">
    <source>
        <dbReference type="EMBL" id="PEH40539.1"/>
    </source>
</evidence>
<dbReference type="EMBL" id="PDDY01000002">
    <property type="protein sequence ID" value="PEH40539.1"/>
    <property type="molecule type" value="Genomic_DNA"/>
</dbReference>
<evidence type="ECO:0000313" key="2">
    <source>
        <dbReference type="EMBL" id="UWX75389.1"/>
    </source>
</evidence>
<evidence type="ECO:0000313" key="4">
    <source>
        <dbReference type="Proteomes" id="UP001059745"/>
    </source>
</evidence>